<protein>
    <submittedName>
        <fullName evidence="2">Uncharacterized protein LOC124294709</fullName>
    </submittedName>
</protein>
<dbReference type="InterPro" id="IPR050951">
    <property type="entry name" value="Retrovirus_Pol_polyprotein"/>
</dbReference>
<sequence>MANEYRGVPPMSMTDNVGENWRTWRARFENYLVASEANKKSEATQCAQLLHYIGEDGFKIFTTFTIPDEEKDKLQPLIKKFEEHFLPKENLAYERYQFFSYRQHDEETLEQFITELKKKAKKCKLGSLNDELIKTMITCGVADGSIREKLLQNDEQTLQEAIDRCLIIEKSKERSQEMEHALTTTASVDAVKGRSQRTDTAQHTYTAKSITSCTKCGYAHAINRCPAYNKICNNCRKKNHFAEMCFKKQDGNKRDQKINEINEDSDHSEYLFIAQVETSNVKERWYAELVINNHSIEFKIDTGADVNILPMPIFKKINVAKKEIQITNTKLNCYSGETLNVVGKCNVMCHRKGQKHKIEFFVIDSNGTPLLGRKTSEEINLVKRIYSVEQNSYNELRKQYEDVFSGIGCLSKPHQIKLKKKRHACNTSYEASSFAAARHSQTSIG</sequence>
<proteinExistence type="predicted"/>
<reference evidence="2" key="1">
    <citation type="submission" date="2025-08" db="UniProtKB">
        <authorList>
            <consortium name="RefSeq"/>
        </authorList>
    </citation>
    <scope>IDENTIFICATION</scope>
    <source>
        <tissue evidence="2">Thorax and Abdomen</tissue>
    </source>
</reference>
<organism evidence="1 2">
    <name type="scientific">Neodiprion lecontei</name>
    <name type="common">Redheaded pine sawfly</name>
    <dbReference type="NCBI Taxonomy" id="441921"/>
    <lineage>
        <taxon>Eukaryota</taxon>
        <taxon>Metazoa</taxon>
        <taxon>Ecdysozoa</taxon>
        <taxon>Arthropoda</taxon>
        <taxon>Hexapoda</taxon>
        <taxon>Insecta</taxon>
        <taxon>Pterygota</taxon>
        <taxon>Neoptera</taxon>
        <taxon>Endopterygota</taxon>
        <taxon>Hymenoptera</taxon>
        <taxon>Tenthredinoidea</taxon>
        <taxon>Diprionidae</taxon>
        <taxon>Diprioninae</taxon>
        <taxon>Neodiprion</taxon>
    </lineage>
</organism>
<name>A0ABM3GAG9_NEOLC</name>
<dbReference type="CDD" id="cd05481">
    <property type="entry name" value="retropepsin_like_LTR_1"/>
    <property type="match status" value="1"/>
</dbReference>
<dbReference type="GeneID" id="124294709"/>
<dbReference type="RefSeq" id="XP_046597267.1">
    <property type="nucleotide sequence ID" value="XM_046741311.1"/>
</dbReference>
<gene>
    <name evidence="2" type="primary">LOC124294709</name>
</gene>
<evidence type="ECO:0000313" key="2">
    <source>
        <dbReference type="RefSeq" id="XP_046597267.1"/>
    </source>
</evidence>
<dbReference type="PANTHER" id="PTHR37984">
    <property type="entry name" value="PROTEIN CBG26694"/>
    <property type="match status" value="1"/>
</dbReference>
<keyword evidence="1" id="KW-1185">Reference proteome</keyword>
<dbReference type="InterPro" id="IPR021109">
    <property type="entry name" value="Peptidase_aspartic_dom_sf"/>
</dbReference>
<dbReference type="Proteomes" id="UP000829291">
    <property type="component" value="Chromosome 1"/>
</dbReference>
<dbReference type="Gene3D" id="2.40.70.10">
    <property type="entry name" value="Acid Proteases"/>
    <property type="match status" value="1"/>
</dbReference>
<accession>A0ABM3GAG9</accession>
<dbReference type="PANTHER" id="PTHR37984:SF9">
    <property type="entry name" value="INTEGRASE CATALYTIC DOMAIN-CONTAINING PROTEIN"/>
    <property type="match status" value="1"/>
</dbReference>
<evidence type="ECO:0000313" key="1">
    <source>
        <dbReference type="Proteomes" id="UP000829291"/>
    </source>
</evidence>
<dbReference type="SUPFAM" id="SSF50630">
    <property type="entry name" value="Acid proteases"/>
    <property type="match status" value="1"/>
</dbReference>